<protein>
    <submittedName>
        <fullName evidence="1">Uncharacterized protein</fullName>
    </submittedName>
</protein>
<accession>A0AAV5J931</accession>
<comment type="caution">
    <text evidence="1">The sequence shown here is derived from an EMBL/GenBank/DDBJ whole genome shotgun (WGS) entry which is preliminary data.</text>
</comment>
<keyword evidence="2" id="KW-1185">Reference proteome</keyword>
<gene>
    <name evidence="1" type="ORF">SLEP1_g18702</name>
</gene>
<proteinExistence type="predicted"/>
<evidence type="ECO:0000313" key="1">
    <source>
        <dbReference type="EMBL" id="GKV06883.1"/>
    </source>
</evidence>
<evidence type="ECO:0000313" key="2">
    <source>
        <dbReference type="Proteomes" id="UP001054252"/>
    </source>
</evidence>
<name>A0AAV5J931_9ROSI</name>
<dbReference type="EMBL" id="BPVZ01000026">
    <property type="protein sequence ID" value="GKV06883.1"/>
    <property type="molecule type" value="Genomic_DNA"/>
</dbReference>
<dbReference type="AlphaFoldDB" id="A0AAV5J931"/>
<organism evidence="1 2">
    <name type="scientific">Rubroshorea leprosula</name>
    <dbReference type="NCBI Taxonomy" id="152421"/>
    <lineage>
        <taxon>Eukaryota</taxon>
        <taxon>Viridiplantae</taxon>
        <taxon>Streptophyta</taxon>
        <taxon>Embryophyta</taxon>
        <taxon>Tracheophyta</taxon>
        <taxon>Spermatophyta</taxon>
        <taxon>Magnoliopsida</taxon>
        <taxon>eudicotyledons</taxon>
        <taxon>Gunneridae</taxon>
        <taxon>Pentapetalae</taxon>
        <taxon>rosids</taxon>
        <taxon>malvids</taxon>
        <taxon>Malvales</taxon>
        <taxon>Dipterocarpaceae</taxon>
        <taxon>Rubroshorea</taxon>
    </lineage>
</organism>
<reference evidence="1 2" key="1">
    <citation type="journal article" date="2021" name="Commun. Biol.">
        <title>The genome of Shorea leprosula (Dipterocarpaceae) highlights the ecological relevance of drought in aseasonal tropical rainforests.</title>
        <authorList>
            <person name="Ng K.K.S."/>
            <person name="Kobayashi M.J."/>
            <person name="Fawcett J.A."/>
            <person name="Hatakeyama M."/>
            <person name="Paape T."/>
            <person name="Ng C.H."/>
            <person name="Ang C.C."/>
            <person name="Tnah L.H."/>
            <person name="Lee C.T."/>
            <person name="Nishiyama T."/>
            <person name="Sese J."/>
            <person name="O'Brien M.J."/>
            <person name="Copetti D."/>
            <person name="Mohd Noor M.I."/>
            <person name="Ong R.C."/>
            <person name="Putra M."/>
            <person name="Sireger I.Z."/>
            <person name="Indrioko S."/>
            <person name="Kosugi Y."/>
            <person name="Izuno A."/>
            <person name="Isagi Y."/>
            <person name="Lee S.L."/>
            <person name="Shimizu K.K."/>
        </authorList>
    </citation>
    <scope>NUCLEOTIDE SEQUENCE [LARGE SCALE GENOMIC DNA]</scope>
    <source>
        <strain evidence="1">214</strain>
    </source>
</reference>
<dbReference type="Proteomes" id="UP001054252">
    <property type="component" value="Unassembled WGS sequence"/>
</dbReference>
<sequence>MDAQFGLTVYQFNLNLVFLLNNSSGPNWDEIVNSKDQIGGPYNNSRTNLGQIINSGDQIGGLYNSLGIRMGI</sequence>